<dbReference type="EMBL" id="DTBZ01000142">
    <property type="protein sequence ID" value="HGQ18802.1"/>
    <property type="molecule type" value="Genomic_DNA"/>
</dbReference>
<organism evidence="2">
    <name type="scientific">Ignisphaera aggregans</name>
    <dbReference type="NCBI Taxonomy" id="334771"/>
    <lineage>
        <taxon>Archaea</taxon>
        <taxon>Thermoproteota</taxon>
        <taxon>Thermoprotei</taxon>
        <taxon>Desulfurococcales</taxon>
        <taxon>Desulfurococcaceae</taxon>
        <taxon>Ignisphaera</taxon>
    </lineage>
</organism>
<protein>
    <submittedName>
        <fullName evidence="2">Uncharacterized protein</fullName>
    </submittedName>
</protein>
<comment type="caution">
    <text evidence="2">The sequence shown here is derived from an EMBL/GenBank/DDBJ whole genome shotgun (WGS) entry which is preliminary data.</text>
</comment>
<evidence type="ECO:0000313" key="2">
    <source>
        <dbReference type="EMBL" id="HGQ18802.1"/>
    </source>
</evidence>
<gene>
    <name evidence="1" type="ORF">ENT87_01125</name>
    <name evidence="2" type="ORF">ENU30_07525</name>
</gene>
<name>A0A7J3JRU9_9CREN</name>
<sequence length="94" mass="10108">MICIDRVVNYSGALIKVTVNTANDTICGEILGHSDILKALEVVEKHGGCRLVSENPIKIVSGDGGIEIVVEPANFFAKMFWGMAVDKVKESCKA</sequence>
<proteinExistence type="predicted"/>
<accession>A0A7J3JRU9</accession>
<dbReference type="AlphaFoldDB" id="A0A7J3JRU9"/>
<evidence type="ECO:0000313" key="1">
    <source>
        <dbReference type="EMBL" id="HGN36144.1"/>
    </source>
</evidence>
<dbReference type="EMBL" id="DTAI01000039">
    <property type="protein sequence ID" value="HGN36144.1"/>
    <property type="molecule type" value="Genomic_DNA"/>
</dbReference>
<reference evidence="2" key="1">
    <citation type="journal article" date="2020" name="mSystems">
        <title>Genome- and Community-Level Interaction Insights into Carbon Utilization and Element Cycling Functions of Hydrothermarchaeota in Hydrothermal Sediment.</title>
        <authorList>
            <person name="Zhou Z."/>
            <person name="Liu Y."/>
            <person name="Xu W."/>
            <person name="Pan J."/>
            <person name="Luo Z.H."/>
            <person name="Li M."/>
        </authorList>
    </citation>
    <scope>NUCLEOTIDE SEQUENCE [LARGE SCALE GENOMIC DNA]</scope>
    <source>
        <strain evidence="1">SpSt-618</strain>
        <strain evidence="2">SpSt-657</strain>
    </source>
</reference>